<comment type="caution">
    <text evidence="4">The sequence shown here is derived from an EMBL/GenBank/DDBJ whole genome shotgun (WGS) entry which is preliminary data.</text>
</comment>
<reference evidence="4" key="1">
    <citation type="submission" date="2023-08" db="EMBL/GenBank/DDBJ databases">
        <title>A collection of bacterial strains from the Burkholderia cepacia Research Laboratory and Repository.</title>
        <authorList>
            <person name="Lipuma J."/>
            <person name="Spilker T."/>
        </authorList>
    </citation>
    <scope>NUCLEOTIDE SEQUENCE</scope>
    <source>
        <strain evidence="4">AU0862</strain>
    </source>
</reference>
<proteinExistence type="predicted"/>
<evidence type="ECO:0000259" key="3">
    <source>
        <dbReference type="Pfam" id="PF26002"/>
    </source>
</evidence>
<dbReference type="PANTHER" id="PTHR30386">
    <property type="entry name" value="MEMBRANE FUSION SUBUNIT OF EMRAB-TOLC MULTIDRUG EFFLUX PUMP"/>
    <property type="match status" value="1"/>
</dbReference>
<sequence length="400" mass="44245">MDWEAGKIPRFTDVSWRWIAYCASIIVVVGVVFAFLKEIELKRDVPCEIISPSDVRITGHDGLVTAVYVAPAATVRKGQPLFRLTRDLTLSTDGRPRPVFDEALRDRQTAATNAQFGDRVAALTARMHAVERTEAARMRELAALGDRQFRMRQMGDDARRRLARLEGAADYVIADRIEQARIEVRQNEAEIAQGDARHQALLADLETLRGGRRELDAQIRELRAQRDREVQDIDMRYEAARRDVTVSAPGDGVVTFSGLVPGNTLESDDVALVISTSPKPALSAALRIPSRQRGFVREGQTVRIKLDAFPYARFGSVAARIDSISDTTMTAATASSPASAPAGARPVDYMAWATLRGTTFGSSRPPLRILPGMRGTASVVVERRTIAEWVFEPLFQMIRS</sequence>
<dbReference type="PRINTS" id="PR01490">
    <property type="entry name" value="RTXTOXIND"/>
</dbReference>
<accession>A0AAW4TIF1</accession>
<dbReference type="RefSeq" id="WP_226133961.1">
    <property type="nucleotide sequence ID" value="NZ_JAIZTC010000004.1"/>
</dbReference>
<feature type="domain" description="AprE-like beta-barrel" evidence="3">
    <location>
        <begin position="284"/>
        <end position="335"/>
    </location>
</feature>
<keyword evidence="2" id="KW-0812">Transmembrane</keyword>
<name>A0AAW4TIF1_9BURK</name>
<evidence type="ECO:0000256" key="2">
    <source>
        <dbReference type="SAM" id="Phobius"/>
    </source>
</evidence>
<evidence type="ECO:0000256" key="1">
    <source>
        <dbReference type="SAM" id="Coils"/>
    </source>
</evidence>
<evidence type="ECO:0000313" key="5">
    <source>
        <dbReference type="Proteomes" id="UP001199070"/>
    </source>
</evidence>
<protein>
    <submittedName>
        <fullName evidence="4">HlyD family efflux transporter periplasmic adaptor subunit</fullName>
    </submittedName>
</protein>
<dbReference type="InterPro" id="IPR050739">
    <property type="entry name" value="MFP"/>
</dbReference>
<feature type="transmembrane region" description="Helical" evidence="2">
    <location>
        <begin position="18"/>
        <end position="36"/>
    </location>
</feature>
<dbReference type="EMBL" id="JAIZTC010000004">
    <property type="protein sequence ID" value="MCA8380310.1"/>
    <property type="molecule type" value="Genomic_DNA"/>
</dbReference>
<organism evidence="4 5">
    <name type="scientific">Burkholderia cenocepacia</name>
    <dbReference type="NCBI Taxonomy" id="95486"/>
    <lineage>
        <taxon>Bacteria</taxon>
        <taxon>Pseudomonadati</taxon>
        <taxon>Pseudomonadota</taxon>
        <taxon>Betaproteobacteria</taxon>
        <taxon>Burkholderiales</taxon>
        <taxon>Burkholderiaceae</taxon>
        <taxon>Burkholderia</taxon>
        <taxon>Burkholderia cepacia complex</taxon>
    </lineage>
</organism>
<evidence type="ECO:0000313" key="4">
    <source>
        <dbReference type="EMBL" id="MCA8380310.1"/>
    </source>
</evidence>
<dbReference type="InterPro" id="IPR058982">
    <property type="entry name" value="Beta-barrel_AprE"/>
</dbReference>
<dbReference type="AlphaFoldDB" id="A0AAW4TIF1"/>
<dbReference type="Proteomes" id="UP001199070">
    <property type="component" value="Unassembled WGS sequence"/>
</dbReference>
<keyword evidence="1" id="KW-0175">Coiled coil</keyword>
<gene>
    <name evidence="4" type="ORF">LGN22_15675</name>
</gene>
<dbReference type="Gene3D" id="2.40.30.170">
    <property type="match status" value="1"/>
</dbReference>
<feature type="coiled-coil region" evidence="1">
    <location>
        <begin position="177"/>
        <end position="232"/>
    </location>
</feature>
<keyword evidence="2" id="KW-1133">Transmembrane helix</keyword>
<keyword evidence="2" id="KW-0472">Membrane</keyword>
<dbReference type="PANTHER" id="PTHR30386:SF28">
    <property type="entry name" value="EXPORTED PROTEIN"/>
    <property type="match status" value="1"/>
</dbReference>
<dbReference type="Pfam" id="PF26002">
    <property type="entry name" value="Beta-barrel_AprE"/>
    <property type="match status" value="1"/>
</dbReference>